<proteinExistence type="inferred from homology"/>
<evidence type="ECO:0000313" key="7">
    <source>
        <dbReference type="EMBL" id="WAJ71653.1"/>
    </source>
</evidence>
<evidence type="ECO:0000259" key="5">
    <source>
        <dbReference type="Pfam" id="PF00593"/>
    </source>
</evidence>
<keyword evidence="8" id="KW-1185">Reference proteome</keyword>
<dbReference type="Pfam" id="PF07715">
    <property type="entry name" value="Plug"/>
    <property type="match status" value="1"/>
</dbReference>
<protein>
    <submittedName>
        <fullName evidence="7">TonB-dependent receptor</fullName>
    </submittedName>
</protein>
<accession>A0ABY7AQ26</accession>
<dbReference type="InterPro" id="IPR037066">
    <property type="entry name" value="Plug_dom_sf"/>
</dbReference>
<feature type="domain" description="TonB-dependent receptor plug" evidence="6">
    <location>
        <begin position="67"/>
        <end position="177"/>
    </location>
</feature>
<gene>
    <name evidence="7" type="ORF">OLW01_15025</name>
</gene>
<evidence type="ECO:0000256" key="1">
    <source>
        <dbReference type="ARBA" id="ARBA00004442"/>
    </source>
</evidence>
<evidence type="ECO:0000313" key="8">
    <source>
        <dbReference type="Proteomes" id="UP001163726"/>
    </source>
</evidence>
<dbReference type="InterPro" id="IPR012910">
    <property type="entry name" value="Plug_dom"/>
</dbReference>
<dbReference type="PANTHER" id="PTHR40980">
    <property type="entry name" value="PLUG DOMAIN-CONTAINING PROTEIN"/>
    <property type="match status" value="1"/>
</dbReference>
<dbReference type="Gene3D" id="2.170.130.10">
    <property type="entry name" value="TonB-dependent receptor, plug domain"/>
    <property type="match status" value="1"/>
</dbReference>
<dbReference type="Proteomes" id="UP001163726">
    <property type="component" value="Plasmid pCadTS8_1"/>
</dbReference>
<keyword evidence="7" id="KW-0675">Receptor</keyword>
<dbReference type="InterPro" id="IPR010104">
    <property type="entry name" value="TonB_rcpt_bac"/>
</dbReference>
<dbReference type="Pfam" id="PF00593">
    <property type="entry name" value="TonB_dep_Rec_b-barrel"/>
    <property type="match status" value="1"/>
</dbReference>
<geneLocation type="plasmid" evidence="7 8">
    <name>pCadTS8_1</name>
</geneLocation>
<dbReference type="InterPro" id="IPR036942">
    <property type="entry name" value="Beta-barrel_TonB_sf"/>
</dbReference>
<dbReference type="SUPFAM" id="SSF56935">
    <property type="entry name" value="Porins"/>
    <property type="match status" value="1"/>
</dbReference>
<comment type="subcellular location">
    <subcellularLocation>
        <location evidence="1 4">Cell outer membrane</location>
    </subcellularLocation>
</comment>
<evidence type="ECO:0000259" key="6">
    <source>
        <dbReference type="Pfam" id="PF07715"/>
    </source>
</evidence>
<keyword evidence="4" id="KW-0798">TonB box</keyword>
<evidence type="ECO:0000256" key="2">
    <source>
        <dbReference type="ARBA" id="ARBA00023136"/>
    </source>
</evidence>
<dbReference type="PANTHER" id="PTHR40980:SF3">
    <property type="entry name" value="TONB-DEPENDENT RECEPTOR-LIKE BETA-BARREL DOMAIN-CONTAINING PROTEIN"/>
    <property type="match status" value="1"/>
</dbReference>
<comment type="similarity">
    <text evidence="4">Belongs to the TonB-dependent receptor family.</text>
</comment>
<sequence>MRNTRKHIKNENRQKARLIGGSTGILMTLFTPSILAAEVSSALEQEETETIEVTGVRSSLEDALNVKREAPSIVDAISAKDMDALPALNLGEALQALPGIQLNTDDGQRNSEINLRGLSGGFVKTTAEGQSFATPSRSTGAVGGSNPFGSFEGGVFDGVTVVKSPTADMQEGGIAGIVDKKLQRALGKQDGQYSLNIGTRYEELSDSFDNQWSFSGSKHLIKDRLAVAWKVAGSEQNFRRDTVNFSNYNSLNTIENNFSESNNFISEQALQDYKDLHGITHPNAIIKTIGSFRQVTENSSGDRFSGTGNIEFKVTDSLKIGANFLYTKRELGDSTMEDFNLSMASSDNNGKNFDHRVTLSDDPSHTPIKLSDNQNNSYDPAIHHPDLATVPVYAATVADITNLNFTPATRLMSYTEEAKGIFLYANYTTDDWVIDGTVSKSSSSNEFQQEALDIRHQNKSHVSYTDLDTGDSLKYAPTGITGSFNTGKGNLDVAQVSMSGWDNFTYADSVENPILPSLDPEDQWKRNSNGWASIPLTSHSTILDPKLNPYNVEDNLNNLSPNFLSEDLTPEERQEKIDAIGGKRVEFYSHGRVHRPEREYESGELNFERYLDLGNDEFRITSTKFGVRHSRELLDTYDVTVGGGGLDTSVLNGDVLYAEDFASAGQAEFYNGDFANHINNETGWLRLNSAELKTLLQGDGLKPYDENGELVEEFDIAHPTGYAVKLDNRSTEPTYLLNQRFRDNFSADQVINAAYLMGEFVGEIGDIYYSGNLGVRYVETTNDVIGQGFNEDDEPIAVLTENDYDHTLPVFNLSVELTDDIVLRTAYSEGMVRPNLLAQSPSPRYDNSGGTVRLENSKAEVLPYTSQNYDLSLAWYNREGSAIAIGMFVKEIEGKIQTATICPVGDEEKWDVGPLQEIDVGGSIPECREIGTFESETGEIYENRKVNIKSTYNSDIPITVNGFELSVQQKLDFLPYPFDGFGGVFNFTKIDLDEGGGQPMTRIAPNSYNLIGYYENDGLSIRLSYNWQDEKLLSSGGTTSFLGSDARTQTAGGRLDLSSSYRLTSNLKLNLRAYNLNDRQEFEFIGGNEDAISRIRYSGRTYSASLSYRF</sequence>
<organism evidence="7 8">
    <name type="scientific">Catenovulum adriaticum</name>
    <dbReference type="NCBI Taxonomy" id="2984846"/>
    <lineage>
        <taxon>Bacteria</taxon>
        <taxon>Pseudomonadati</taxon>
        <taxon>Pseudomonadota</taxon>
        <taxon>Gammaproteobacteria</taxon>
        <taxon>Alteromonadales</taxon>
        <taxon>Alteromonadaceae</taxon>
        <taxon>Catenovulum</taxon>
    </lineage>
</organism>
<keyword evidence="3" id="KW-0998">Cell outer membrane</keyword>
<reference evidence="7" key="1">
    <citation type="submission" date="2022-10" db="EMBL/GenBank/DDBJ databases">
        <title>Catenovulum adriacola sp. nov. isolated in the Harbour of Susak.</title>
        <authorList>
            <person name="Schoch T."/>
            <person name="Reich S.J."/>
            <person name="Stoeferle S."/>
            <person name="Flaiz M."/>
            <person name="Kazda M."/>
            <person name="Riedel C.U."/>
            <person name="Duerre P."/>
        </authorList>
    </citation>
    <scope>NUCLEOTIDE SEQUENCE</scope>
    <source>
        <strain evidence="7">TS8</strain>
        <plasmid evidence="7">pCadTS8_1</plasmid>
    </source>
</reference>
<keyword evidence="7" id="KW-0614">Plasmid</keyword>
<dbReference type="Gene3D" id="2.40.170.20">
    <property type="entry name" value="TonB-dependent receptor, beta-barrel domain"/>
    <property type="match status" value="1"/>
</dbReference>
<evidence type="ECO:0000256" key="3">
    <source>
        <dbReference type="ARBA" id="ARBA00023237"/>
    </source>
</evidence>
<keyword evidence="2 4" id="KW-0472">Membrane</keyword>
<evidence type="ECO:0000256" key="4">
    <source>
        <dbReference type="RuleBase" id="RU003357"/>
    </source>
</evidence>
<feature type="domain" description="TonB-dependent receptor-like beta-barrel" evidence="5">
    <location>
        <begin position="603"/>
        <end position="1076"/>
    </location>
</feature>
<dbReference type="RefSeq" id="WP_268076316.1">
    <property type="nucleotide sequence ID" value="NZ_CP109966.1"/>
</dbReference>
<dbReference type="EMBL" id="CP109966">
    <property type="protein sequence ID" value="WAJ71653.1"/>
    <property type="molecule type" value="Genomic_DNA"/>
</dbReference>
<name>A0ABY7AQ26_9ALTE</name>
<dbReference type="InterPro" id="IPR000531">
    <property type="entry name" value="Beta-barrel_TonB"/>
</dbReference>
<dbReference type="NCBIfam" id="TIGR01782">
    <property type="entry name" value="TonB-Xanth-Caul"/>
    <property type="match status" value="1"/>
</dbReference>